<protein>
    <submittedName>
        <fullName evidence="2">Uncharacterized protein</fullName>
    </submittedName>
</protein>
<comment type="caution">
    <text evidence="2">The sequence shown here is derived from an EMBL/GenBank/DDBJ whole genome shotgun (WGS) entry which is preliminary data.</text>
</comment>
<evidence type="ECO:0000313" key="2">
    <source>
        <dbReference type="EMBL" id="OGK16322.1"/>
    </source>
</evidence>
<organism evidence="2 3">
    <name type="scientific">Candidatus Roizmanbacteria bacterium RIFCSPHIGHO2_01_FULL_39_12c</name>
    <dbReference type="NCBI Taxonomy" id="1802031"/>
    <lineage>
        <taxon>Bacteria</taxon>
        <taxon>Candidatus Roizmaniibacteriota</taxon>
    </lineage>
</organism>
<accession>A0A1F7GCQ2</accession>
<evidence type="ECO:0000256" key="1">
    <source>
        <dbReference type="SAM" id="Phobius"/>
    </source>
</evidence>
<sequence length="63" mass="7155">MDLDRVKRVFTLFLTAFGIFTVIFLTVTVFMISRIAQKKDKQEIKKGYAEEMVSVTPTPSIPG</sequence>
<proteinExistence type="predicted"/>
<gene>
    <name evidence="2" type="ORF">A2774_05260</name>
</gene>
<keyword evidence="1" id="KW-0472">Membrane</keyword>
<feature type="transmembrane region" description="Helical" evidence="1">
    <location>
        <begin position="12"/>
        <end position="36"/>
    </location>
</feature>
<name>A0A1F7GCQ2_9BACT</name>
<dbReference type="AlphaFoldDB" id="A0A1F7GCQ2"/>
<reference evidence="2 3" key="1">
    <citation type="journal article" date="2016" name="Nat. Commun.">
        <title>Thousands of microbial genomes shed light on interconnected biogeochemical processes in an aquifer system.</title>
        <authorList>
            <person name="Anantharaman K."/>
            <person name="Brown C.T."/>
            <person name="Hug L.A."/>
            <person name="Sharon I."/>
            <person name="Castelle C.J."/>
            <person name="Probst A.J."/>
            <person name="Thomas B.C."/>
            <person name="Singh A."/>
            <person name="Wilkins M.J."/>
            <person name="Karaoz U."/>
            <person name="Brodie E.L."/>
            <person name="Williams K.H."/>
            <person name="Hubbard S.S."/>
            <person name="Banfield J.F."/>
        </authorList>
    </citation>
    <scope>NUCLEOTIDE SEQUENCE [LARGE SCALE GENOMIC DNA]</scope>
</reference>
<keyword evidence="1" id="KW-1133">Transmembrane helix</keyword>
<dbReference type="Proteomes" id="UP000177208">
    <property type="component" value="Unassembled WGS sequence"/>
</dbReference>
<keyword evidence="1" id="KW-0812">Transmembrane</keyword>
<evidence type="ECO:0000313" key="3">
    <source>
        <dbReference type="Proteomes" id="UP000177208"/>
    </source>
</evidence>
<dbReference type="EMBL" id="MFZG01000024">
    <property type="protein sequence ID" value="OGK16322.1"/>
    <property type="molecule type" value="Genomic_DNA"/>
</dbReference>